<dbReference type="EMBL" id="JBEPNJ010000005">
    <property type="protein sequence ID" value="MET3772103.1"/>
    <property type="molecule type" value="Genomic_DNA"/>
</dbReference>
<reference evidence="1" key="1">
    <citation type="submission" date="2024-06" db="EMBL/GenBank/DDBJ databases">
        <title>Genomic Encyclopedia of Type Strains, Phase IV (KMG-IV): sequencing the most valuable type-strain genomes for metagenomic binning, comparative biology and taxonomic classification.</title>
        <authorList>
            <person name="Goeker M."/>
        </authorList>
    </citation>
    <scope>NUCLEOTIDE SEQUENCE</scope>
    <source>
        <strain evidence="1">SJCon</strain>
    </source>
</reference>
<evidence type="ECO:0000313" key="1">
    <source>
        <dbReference type="EMBL" id="MET3772103.1"/>
    </source>
</evidence>
<comment type="caution">
    <text evidence="1">The sequence shown here is derived from an EMBL/GenBank/DDBJ whole genome shotgun (WGS) entry which is preliminary data.</text>
</comment>
<proteinExistence type="predicted"/>
<organism evidence="1 2">
    <name type="scientific">Arthrobacter nitrophenolicus</name>
    <dbReference type="NCBI Taxonomy" id="683150"/>
    <lineage>
        <taxon>Bacteria</taxon>
        <taxon>Bacillati</taxon>
        <taxon>Actinomycetota</taxon>
        <taxon>Actinomycetes</taxon>
        <taxon>Micrococcales</taxon>
        <taxon>Micrococcaceae</taxon>
        <taxon>Arthrobacter</taxon>
    </lineage>
</organism>
<accession>A0ACC6TEL0</accession>
<sequence length="155" mass="16665">MDTAAAKPEIENLGVHDCWRYLRSTSLCRVAFTSGQTVEIFPANYVPTNGTLLIRTGEGSKLGSLPGRTVVAVETDGMNQYGTIAWSVVVKGQAAIVTDTEEVLDAMDAGLSPWQPGQKNILIRITPADISGRRFVIAPPTHWWPPLDAATGETA</sequence>
<evidence type="ECO:0000313" key="2">
    <source>
        <dbReference type="Proteomes" id="UP001549207"/>
    </source>
</evidence>
<protein>
    <submittedName>
        <fullName evidence="1">Nitroimidazol reductase NimA-like FMN-containing flavoprotein (Pyridoxamine 5'-phosphate oxidase superfamily)</fullName>
    </submittedName>
</protein>
<gene>
    <name evidence="1" type="ORF">ABIC98_001740</name>
</gene>
<keyword evidence="2" id="KW-1185">Reference proteome</keyword>
<dbReference type="Proteomes" id="UP001549207">
    <property type="component" value="Unassembled WGS sequence"/>
</dbReference>
<name>A0ACC6TEL0_9MICC</name>